<feature type="compositionally biased region" description="Low complexity" evidence="1">
    <location>
        <begin position="309"/>
        <end position="327"/>
    </location>
</feature>
<keyword evidence="3" id="KW-1185">Reference proteome</keyword>
<name>A0A8S4BPB4_9TELE</name>
<protein>
    <submittedName>
        <fullName evidence="2">(Atlantic silverside) hypothetical protein</fullName>
    </submittedName>
</protein>
<proteinExistence type="predicted"/>
<organism evidence="2 3">
    <name type="scientific">Menidia menidia</name>
    <name type="common">Atlantic silverside</name>
    <dbReference type="NCBI Taxonomy" id="238744"/>
    <lineage>
        <taxon>Eukaryota</taxon>
        <taxon>Metazoa</taxon>
        <taxon>Chordata</taxon>
        <taxon>Craniata</taxon>
        <taxon>Vertebrata</taxon>
        <taxon>Euteleostomi</taxon>
        <taxon>Actinopterygii</taxon>
        <taxon>Neopterygii</taxon>
        <taxon>Teleostei</taxon>
        <taxon>Neoteleostei</taxon>
        <taxon>Acanthomorphata</taxon>
        <taxon>Ovalentaria</taxon>
        <taxon>Atherinomorphae</taxon>
        <taxon>Atheriniformes</taxon>
        <taxon>Atherinopsidae</taxon>
        <taxon>Menidiinae</taxon>
        <taxon>Menidia</taxon>
    </lineage>
</organism>
<feature type="compositionally biased region" description="Basic and acidic residues" evidence="1">
    <location>
        <begin position="751"/>
        <end position="760"/>
    </location>
</feature>
<feature type="compositionally biased region" description="Polar residues" evidence="1">
    <location>
        <begin position="737"/>
        <end position="748"/>
    </location>
</feature>
<feature type="region of interest" description="Disordered" evidence="1">
    <location>
        <begin position="1"/>
        <end position="31"/>
    </location>
</feature>
<accession>A0A8S4BPB4</accession>
<feature type="region of interest" description="Disordered" evidence="1">
    <location>
        <begin position="701"/>
        <end position="793"/>
    </location>
</feature>
<comment type="caution">
    <text evidence="2">The sequence shown here is derived from an EMBL/GenBank/DDBJ whole genome shotgun (WGS) entry which is preliminary data.</text>
</comment>
<sequence>MEEKAEQNRSSSGKSETKSECYGSRVKLPENYSPPLYKGPIYFTPKDGGPRKLMVNNGEGKDPHISVSPLSIYLNDLSKNDEGTFSVSFDEVSYFDVMTLEIMDCALEIPKLYGHPWKYDIPKRIEYLEFIPLMSPDVVTILWNRSDPQASAEHSGQAGGDVFIINFPKQSNSGYYNFRKKDKTVEPRILLKVQENVKYRDAKVNGVFIVEYPWRGGPWTVTFEPLYEKKRIVMREGILVGEDDWFSGRISNIKSGIEIRHVEARDSGVFEFRDPDGHLAMSMKIHLIHAGYALSKEPKTTNLEPLVNPSADFGPPPAASSGSNSFLSSDTEQRFELKGLSSLSAPPLSSDTAGSDEMSSFFLLLACLSLHVAAGEREKTQTLCVGKEFRLPVDSTSRIVTFTPDSDGPRQVLLEKTTGVYANKLSFGFTYETVHLIVSECVKPYRRNYGESFEHSIPENGSLLEFTPRGAPPEAMPIVLWNRTNPQTGEFGRGRLLRGGKVWVAERVTQADQGNYTVRDDNGKVLFRSTLSVRGHSFNVTRFTKESLNLPLFLPVHHAHLNFTPGRFPDESSLGPFDPRPPRGPVQLMHEGHIMDHDLRYRGILSLSRNGSVHEVVITRLTSRHDGLYEVRDGNGNLVSSTYLHMIDKKGGSWRALFKSITVPSGMFVSLAGFILFIKRYPTCSLSQIFNGIRTNRTPAANPPSVNIQDYSHPHLPPPAYSHSVQPGTPRKWTPRASPSHTGYTVMSESPRAENQEQQRMRAGSSPRRNVPTEQDRSNEEEEDRISFSVPGASDCLHSSEGCVQFQLKKDGHEGRWSKSQEFFTTLPLDTDTSESCSVYTSKKLDFL</sequence>
<reference evidence="2" key="1">
    <citation type="submission" date="2021-05" db="EMBL/GenBank/DDBJ databases">
        <authorList>
            <person name="Tigano A."/>
        </authorList>
    </citation>
    <scope>NUCLEOTIDE SEQUENCE</scope>
</reference>
<dbReference type="OrthoDB" id="8953785at2759"/>
<evidence type="ECO:0000256" key="1">
    <source>
        <dbReference type="SAM" id="MobiDB-lite"/>
    </source>
</evidence>
<gene>
    <name evidence="2" type="ORF">MMEN_LOCUS17462</name>
</gene>
<evidence type="ECO:0000313" key="3">
    <source>
        <dbReference type="Proteomes" id="UP000677803"/>
    </source>
</evidence>
<evidence type="ECO:0000313" key="2">
    <source>
        <dbReference type="EMBL" id="CAG5991093.1"/>
    </source>
</evidence>
<dbReference type="EMBL" id="CAJRST010036666">
    <property type="protein sequence ID" value="CAG5991093.1"/>
    <property type="molecule type" value="Genomic_DNA"/>
</dbReference>
<feature type="region of interest" description="Disordered" evidence="1">
    <location>
        <begin position="304"/>
        <end position="327"/>
    </location>
</feature>
<dbReference type="AlphaFoldDB" id="A0A8S4BPB4"/>
<dbReference type="Proteomes" id="UP000677803">
    <property type="component" value="Unassembled WGS sequence"/>
</dbReference>
<feature type="compositionally biased region" description="Polar residues" evidence="1">
    <location>
        <begin position="701"/>
        <end position="710"/>
    </location>
</feature>